<keyword evidence="2 5" id="KW-0812">Transmembrane</keyword>
<organism evidence="6 7">
    <name type="scientific">Brachionus calyciflorus</name>
    <dbReference type="NCBI Taxonomy" id="104777"/>
    <lineage>
        <taxon>Eukaryota</taxon>
        <taxon>Metazoa</taxon>
        <taxon>Spiralia</taxon>
        <taxon>Gnathifera</taxon>
        <taxon>Rotifera</taxon>
        <taxon>Eurotatoria</taxon>
        <taxon>Monogononta</taxon>
        <taxon>Pseudotrocha</taxon>
        <taxon>Ploima</taxon>
        <taxon>Brachionidae</taxon>
        <taxon>Brachionus</taxon>
    </lineage>
</organism>
<proteinExistence type="predicted"/>
<dbReference type="PANTHER" id="PTHR21706:SF15">
    <property type="entry name" value="TRANSMEMBRANE PROTEIN 65"/>
    <property type="match status" value="1"/>
</dbReference>
<evidence type="ECO:0000313" key="7">
    <source>
        <dbReference type="Proteomes" id="UP000663879"/>
    </source>
</evidence>
<comment type="caution">
    <text evidence="6">The sequence shown here is derived from an EMBL/GenBank/DDBJ whole genome shotgun (WGS) entry which is preliminary data.</text>
</comment>
<evidence type="ECO:0000256" key="3">
    <source>
        <dbReference type="ARBA" id="ARBA00022989"/>
    </source>
</evidence>
<dbReference type="GO" id="GO:0005739">
    <property type="term" value="C:mitochondrion"/>
    <property type="evidence" value="ECO:0007669"/>
    <property type="project" value="TreeGrafter"/>
</dbReference>
<comment type="subcellular location">
    <subcellularLocation>
        <location evidence="1">Membrane</location>
        <topology evidence="1">Multi-pass membrane protein</topology>
    </subcellularLocation>
</comment>
<evidence type="ECO:0000313" key="6">
    <source>
        <dbReference type="EMBL" id="CAF0729296.1"/>
    </source>
</evidence>
<keyword evidence="3 5" id="KW-1133">Transmembrane helix</keyword>
<dbReference type="OrthoDB" id="430821at2759"/>
<dbReference type="Proteomes" id="UP000663879">
    <property type="component" value="Unassembled WGS sequence"/>
</dbReference>
<evidence type="ECO:0000256" key="1">
    <source>
        <dbReference type="ARBA" id="ARBA00004141"/>
    </source>
</evidence>
<dbReference type="PANTHER" id="PTHR21706">
    <property type="entry name" value="TRANSMEMBRANE PROTEIN 65"/>
    <property type="match status" value="1"/>
</dbReference>
<evidence type="ECO:0000256" key="4">
    <source>
        <dbReference type="ARBA" id="ARBA00023136"/>
    </source>
</evidence>
<reference evidence="6" key="1">
    <citation type="submission" date="2021-02" db="EMBL/GenBank/DDBJ databases">
        <authorList>
            <person name="Nowell W R."/>
        </authorList>
    </citation>
    <scope>NUCLEOTIDE SEQUENCE</scope>
    <source>
        <strain evidence="6">Ploen Becks lab</strain>
    </source>
</reference>
<evidence type="ECO:0008006" key="8">
    <source>
        <dbReference type="Google" id="ProtNLM"/>
    </source>
</evidence>
<evidence type="ECO:0000256" key="5">
    <source>
        <dbReference type="SAM" id="Phobius"/>
    </source>
</evidence>
<dbReference type="GO" id="GO:0016020">
    <property type="term" value="C:membrane"/>
    <property type="evidence" value="ECO:0007669"/>
    <property type="project" value="UniProtKB-SubCell"/>
</dbReference>
<keyword evidence="7" id="KW-1185">Reference proteome</keyword>
<evidence type="ECO:0000256" key="2">
    <source>
        <dbReference type="ARBA" id="ARBA00022692"/>
    </source>
</evidence>
<gene>
    <name evidence="6" type="ORF">OXX778_LOCUS2733</name>
</gene>
<feature type="transmembrane region" description="Helical" evidence="5">
    <location>
        <begin position="196"/>
        <end position="219"/>
    </location>
</feature>
<protein>
    <recommendedName>
        <fullName evidence="8">Transmembrane protein 65</fullName>
    </recommendedName>
</protein>
<keyword evidence="4 5" id="KW-0472">Membrane</keyword>
<name>A0A813MTT3_9BILA</name>
<dbReference type="EMBL" id="CAJNOC010000221">
    <property type="protein sequence ID" value="CAF0729296.1"/>
    <property type="molecule type" value="Genomic_DNA"/>
</dbReference>
<dbReference type="InterPro" id="IPR019537">
    <property type="entry name" value="TMEM65"/>
</dbReference>
<accession>A0A813MTT3</accession>
<dbReference type="Pfam" id="PF10507">
    <property type="entry name" value="TMEM65"/>
    <property type="match status" value="1"/>
</dbReference>
<sequence>MSFNRSFRLLINANKKNYFTRTKLPIKIQTTQFFSSINDFNLETTLNHQTNKFELNGTRLETALLAKQFINTLSLNERLIIKEELIKAEQELQANDPKVVASPSWRQIMIVCFQNGLPFIGFGFVDNFLMIVAGDMIESNIGIFLPISTMAAAGLGNAISDVAGIGLAHHIDTFCSKIIGVPKLTPEQMNLAKVNWSIVISKSLCIFVGCIIGMFPLLFKKSEKEEDDQKNKNKKDQQ</sequence>
<dbReference type="AlphaFoldDB" id="A0A813MTT3"/>